<evidence type="ECO:0000313" key="2">
    <source>
        <dbReference type="EMBL" id="KAF5341355.1"/>
    </source>
</evidence>
<protein>
    <recommendedName>
        <fullName evidence="1">N-acetyltransferase domain-containing protein</fullName>
    </recommendedName>
</protein>
<dbReference type="Proteomes" id="UP000559256">
    <property type="component" value="Unassembled WGS sequence"/>
</dbReference>
<dbReference type="Pfam" id="PF13508">
    <property type="entry name" value="Acetyltransf_7"/>
    <property type="match status" value="1"/>
</dbReference>
<name>A0A8H5CGJ7_9AGAR</name>
<organism evidence="2 3">
    <name type="scientific">Tetrapyrgos nigripes</name>
    <dbReference type="NCBI Taxonomy" id="182062"/>
    <lineage>
        <taxon>Eukaryota</taxon>
        <taxon>Fungi</taxon>
        <taxon>Dikarya</taxon>
        <taxon>Basidiomycota</taxon>
        <taxon>Agaricomycotina</taxon>
        <taxon>Agaricomycetes</taxon>
        <taxon>Agaricomycetidae</taxon>
        <taxon>Agaricales</taxon>
        <taxon>Marasmiineae</taxon>
        <taxon>Marasmiaceae</taxon>
        <taxon>Tetrapyrgos</taxon>
    </lineage>
</organism>
<feature type="domain" description="N-acetyltransferase" evidence="1">
    <location>
        <begin position="60"/>
        <end position="206"/>
    </location>
</feature>
<sequence>MEVSIIQSNTDLKGKLIPYMATDEQLRHLAAVSVRAFSGDFTHEVIFGGDWDLAHEYFTAIIRAGLAGGELYGVNVLDEESGECKIITFWYLVSPRYSPVPKHWNNHILPELGKQRDDLFTPEELKIRWAYVHLVTDPDYQGRGFAKALVNEVYARAKANKQLIALMTEEDNVKKYMRMGFQERGQCSVSTPESISRDLVMHIMSRE</sequence>
<dbReference type="EMBL" id="JAACJM010000166">
    <property type="protein sequence ID" value="KAF5341355.1"/>
    <property type="molecule type" value="Genomic_DNA"/>
</dbReference>
<dbReference type="CDD" id="cd04301">
    <property type="entry name" value="NAT_SF"/>
    <property type="match status" value="1"/>
</dbReference>
<dbReference type="InterPro" id="IPR052523">
    <property type="entry name" value="Trichothecene_AcTrans"/>
</dbReference>
<accession>A0A8H5CGJ7</accession>
<dbReference type="Gene3D" id="3.40.630.30">
    <property type="match status" value="1"/>
</dbReference>
<dbReference type="PANTHER" id="PTHR42791:SF1">
    <property type="entry name" value="N-ACETYLTRANSFERASE DOMAIN-CONTAINING PROTEIN"/>
    <property type="match status" value="1"/>
</dbReference>
<proteinExistence type="predicted"/>
<reference evidence="2 3" key="1">
    <citation type="journal article" date="2020" name="ISME J.">
        <title>Uncovering the hidden diversity of litter-decomposition mechanisms in mushroom-forming fungi.</title>
        <authorList>
            <person name="Floudas D."/>
            <person name="Bentzer J."/>
            <person name="Ahren D."/>
            <person name="Johansson T."/>
            <person name="Persson P."/>
            <person name="Tunlid A."/>
        </authorList>
    </citation>
    <scope>NUCLEOTIDE SEQUENCE [LARGE SCALE GENOMIC DNA]</scope>
    <source>
        <strain evidence="2 3">CBS 291.85</strain>
    </source>
</reference>
<dbReference type="InterPro" id="IPR016181">
    <property type="entry name" value="Acyl_CoA_acyltransferase"/>
</dbReference>
<dbReference type="PROSITE" id="PS51186">
    <property type="entry name" value="GNAT"/>
    <property type="match status" value="1"/>
</dbReference>
<dbReference type="SUPFAM" id="SSF55729">
    <property type="entry name" value="Acyl-CoA N-acyltransferases (Nat)"/>
    <property type="match status" value="1"/>
</dbReference>
<evidence type="ECO:0000259" key="1">
    <source>
        <dbReference type="PROSITE" id="PS51186"/>
    </source>
</evidence>
<keyword evidence="3" id="KW-1185">Reference proteome</keyword>
<dbReference type="AlphaFoldDB" id="A0A8H5CGJ7"/>
<dbReference type="OrthoDB" id="4738875at2759"/>
<comment type="caution">
    <text evidence="2">The sequence shown here is derived from an EMBL/GenBank/DDBJ whole genome shotgun (WGS) entry which is preliminary data.</text>
</comment>
<dbReference type="PANTHER" id="PTHR42791">
    <property type="entry name" value="GNAT FAMILY ACETYLTRANSFERASE"/>
    <property type="match status" value="1"/>
</dbReference>
<gene>
    <name evidence="2" type="ORF">D9758_016812</name>
</gene>
<dbReference type="GO" id="GO:0016747">
    <property type="term" value="F:acyltransferase activity, transferring groups other than amino-acyl groups"/>
    <property type="evidence" value="ECO:0007669"/>
    <property type="project" value="InterPro"/>
</dbReference>
<evidence type="ECO:0000313" key="3">
    <source>
        <dbReference type="Proteomes" id="UP000559256"/>
    </source>
</evidence>
<dbReference type="InterPro" id="IPR000182">
    <property type="entry name" value="GNAT_dom"/>
</dbReference>